<reference evidence="3" key="1">
    <citation type="submission" date="2021-05" db="EMBL/GenBank/DDBJ databases">
        <title>Comparative genomics of three Colletotrichum scovillei strains and genetic complementation revealed genes involved fungal growth and virulence on chili pepper.</title>
        <authorList>
            <person name="Hsieh D.-K."/>
            <person name="Chuang S.-C."/>
            <person name="Chen C.-Y."/>
            <person name="Chao Y.-T."/>
            <person name="Lu M.-Y.J."/>
            <person name="Lee M.-H."/>
            <person name="Shih M.-C."/>
        </authorList>
    </citation>
    <scope>NUCLEOTIDE SEQUENCE</scope>
    <source>
        <strain evidence="3">Coll-153</strain>
    </source>
</reference>
<proteinExistence type="predicted"/>
<name>A0A9P7RE08_9PEZI</name>
<dbReference type="PANTHER" id="PTHR33112">
    <property type="entry name" value="DOMAIN PROTEIN, PUTATIVE-RELATED"/>
    <property type="match status" value="1"/>
</dbReference>
<dbReference type="GO" id="GO:0004674">
    <property type="term" value="F:protein serine/threonine kinase activity"/>
    <property type="evidence" value="ECO:0007669"/>
    <property type="project" value="UniProtKB-KW"/>
</dbReference>
<feature type="region of interest" description="Disordered" evidence="1">
    <location>
        <begin position="56"/>
        <end position="132"/>
    </location>
</feature>
<dbReference type="PROSITE" id="PS50011">
    <property type="entry name" value="PROTEIN_KINASE_DOM"/>
    <property type="match status" value="1"/>
</dbReference>
<keyword evidence="3" id="KW-0723">Serine/threonine-protein kinase</keyword>
<dbReference type="InterPro" id="IPR011009">
    <property type="entry name" value="Kinase-like_dom_sf"/>
</dbReference>
<dbReference type="EMBL" id="JAESDN010000002">
    <property type="protein sequence ID" value="KAG7054913.1"/>
    <property type="molecule type" value="Genomic_DNA"/>
</dbReference>
<feature type="domain" description="Protein kinase" evidence="2">
    <location>
        <begin position="290"/>
        <end position="598"/>
    </location>
</feature>
<dbReference type="Pfam" id="PF00069">
    <property type="entry name" value="Pkinase"/>
    <property type="match status" value="1"/>
</dbReference>
<dbReference type="SUPFAM" id="SSF56112">
    <property type="entry name" value="Protein kinase-like (PK-like)"/>
    <property type="match status" value="1"/>
</dbReference>
<dbReference type="PANTHER" id="PTHR33112:SF10">
    <property type="entry name" value="TOL"/>
    <property type="match status" value="1"/>
</dbReference>
<feature type="compositionally biased region" description="Polar residues" evidence="1">
    <location>
        <begin position="96"/>
        <end position="114"/>
    </location>
</feature>
<feature type="compositionally biased region" description="Low complexity" evidence="1">
    <location>
        <begin position="115"/>
        <end position="129"/>
    </location>
</feature>
<dbReference type="InterPro" id="IPR010730">
    <property type="entry name" value="HET"/>
</dbReference>
<dbReference type="Gene3D" id="1.10.510.10">
    <property type="entry name" value="Transferase(Phosphotransferase) domain 1"/>
    <property type="match status" value="1"/>
</dbReference>
<evidence type="ECO:0000259" key="2">
    <source>
        <dbReference type="PROSITE" id="PS50011"/>
    </source>
</evidence>
<sequence>MVLAAPALQSSTRSGSDLTQKMSASSIFEAAEYFAWPVSCTILLLPFVRYFASPKPQYGLPQSESRTRRRSSKMAHPGNTGESTVVMSDGKGSLRTEPSTSTDGHISSETNQTHSPEATSSPLSSSVSDDSLEERINRDLCKTEDDKDFLPADIIDALTSRSIVEEELKAHVASDQLSSLLAYVTNPNQPARRLFLTLVVCDDLKRLQDLADAPQNFHDGDLPVKVVKNPNTAGYCMESIGSGKMWPLFASRRKATLDSFFHSQWQFLAPVFTTNSFRHKLHPSCPLPFIVKINHQKAGFFSSVFEVVIHDAHQKVLPKIKGKKIRVASKEMRIGMDSYYEKEADILETIRNVDNPHLIKPLAAYRRGDLRGFLFPWGEGGNLKEFWSSQEKLRPVPVRDPHLVLWVLRQLQGICGSISALHERNCRHGDLKPENILHFLETGGKGVLRVADVGLARFHLEATRDRNQPTNTMTGTVRYEPPEFGLTEQISRLYDVWSLGCVFLEFLIWVLYGNSKLRDFNRASIEEKFWSKDDEGYHQHREVKRWISRMSKDLRRSDITSTTALKDVLELIDLNMLVPEVDGRTNSTKLYERLRSIFEQAQAQENYLLDSTLWGRISTSAVPVEHRRSNLEVPGQRPLPGRATTSQNLQPALLGSVPDVPIPDTPMIVEPVAELSDVNMQIPIPNAQEQLDNFRDVWELQSDSHFASEFYHESASPLPTPQNSTLCSNCKKYDIWTPMFLICERLRDLKSRSQACELCAILVRSAESLGIEDGGELKCRREGSSLKIDPDGPTILSLYVSPATGGSTPPHAQVGFPTLPETGSPEQYVLLNEWLRVCDEQHSHGVDDRTELPTRVLDVGTDPNSTIHLCEGKLLPLERYTALSHCWGVNSQAQVRTLKENIDVFRKRIDFGILPKSFQDAVKITRALGLRYLWIDSLCIIQNDKQDWAFEATRMEHVFSSAYVTIAATAASSSAEGFLRQKAKHPFVTLEGPNGRTTFVRKSIDDFHQDVEQAVLNQRGWVLQERALSRRILHFTASQVYWECGNGVHCETLMKLSNRQAALLGDSDFPKSALEYFKGGRIVTFQTLYQMYSRLAFTVPSDRSIGIKGLEERLVKDFATKGGFGIFDEYLQRSLLWQKAPDASLDRISYPPDRRVPSWSWMAYQGQIAYLEAPFEHINWTKDIITPFNTDSGKKTHWEVSEGSEIPLLRGVASRISLDDIELLKRVRFDESRPHTIDHLRCIVVGREKTEGLTREPEHYVLVIARLSKEQGGRYERVGVGRLLAEHILLREPQLDVEVQ</sequence>
<keyword evidence="4" id="KW-1185">Reference proteome</keyword>
<accession>A0A9P7RE08</accession>
<keyword evidence="3" id="KW-0418">Kinase</keyword>
<evidence type="ECO:0000256" key="1">
    <source>
        <dbReference type="SAM" id="MobiDB-lite"/>
    </source>
</evidence>
<keyword evidence="3" id="KW-0808">Transferase</keyword>
<dbReference type="Pfam" id="PF06985">
    <property type="entry name" value="HET"/>
    <property type="match status" value="1"/>
</dbReference>
<dbReference type="InterPro" id="IPR000719">
    <property type="entry name" value="Prot_kinase_dom"/>
</dbReference>
<dbReference type="CDD" id="cd00180">
    <property type="entry name" value="PKc"/>
    <property type="match status" value="1"/>
</dbReference>
<evidence type="ECO:0000313" key="4">
    <source>
        <dbReference type="Proteomes" id="UP000699042"/>
    </source>
</evidence>
<evidence type="ECO:0000313" key="3">
    <source>
        <dbReference type="EMBL" id="KAG7054913.1"/>
    </source>
</evidence>
<dbReference type="Proteomes" id="UP000699042">
    <property type="component" value="Unassembled WGS sequence"/>
</dbReference>
<comment type="caution">
    <text evidence="3">The sequence shown here is derived from an EMBL/GenBank/DDBJ whole genome shotgun (WGS) entry which is preliminary data.</text>
</comment>
<dbReference type="SMART" id="SM00220">
    <property type="entry name" value="S_TKc"/>
    <property type="match status" value="1"/>
</dbReference>
<organism evidence="3 4">
    <name type="scientific">Colletotrichum scovillei</name>
    <dbReference type="NCBI Taxonomy" id="1209932"/>
    <lineage>
        <taxon>Eukaryota</taxon>
        <taxon>Fungi</taxon>
        <taxon>Dikarya</taxon>
        <taxon>Ascomycota</taxon>
        <taxon>Pezizomycotina</taxon>
        <taxon>Sordariomycetes</taxon>
        <taxon>Hypocreomycetidae</taxon>
        <taxon>Glomerellales</taxon>
        <taxon>Glomerellaceae</taxon>
        <taxon>Colletotrichum</taxon>
        <taxon>Colletotrichum acutatum species complex</taxon>
    </lineage>
</organism>
<protein>
    <submittedName>
        <fullName evidence="3">Serine/threonine protein kinase</fullName>
    </submittedName>
</protein>
<dbReference type="GO" id="GO:0005524">
    <property type="term" value="F:ATP binding"/>
    <property type="evidence" value="ECO:0007669"/>
    <property type="project" value="InterPro"/>
</dbReference>
<gene>
    <name evidence="3" type="ORF">JMJ77_007385</name>
</gene>